<evidence type="ECO:0000256" key="7">
    <source>
        <dbReference type="ARBA" id="ARBA00022801"/>
    </source>
</evidence>
<evidence type="ECO:0000259" key="9">
    <source>
        <dbReference type="Pfam" id="PF26410"/>
    </source>
</evidence>
<evidence type="ECO:0000256" key="3">
    <source>
        <dbReference type="ARBA" id="ARBA00005641"/>
    </source>
</evidence>
<gene>
    <name evidence="10" type="ORF">FA15DRAFT_672993</name>
</gene>
<dbReference type="GO" id="GO:0005576">
    <property type="term" value="C:extracellular region"/>
    <property type="evidence" value="ECO:0007669"/>
    <property type="project" value="UniProtKB-SubCell"/>
</dbReference>
<reference evidence="10 11" key="1">
    <citation type="journal article" date="2019" name="Nat. Ecol. Evol.">
        <title>Megaphylogeny resolves global patterns of mushroom evolution.</title>
        <authorList>
            <person name="Varga T."/>
            <person name="Krizsan K."/>
            <person name="Foldi C."/>
            <person name="Dima B."/>
            <person name="Sanchez-Garcia M."/>
            <person name="Sanchez-Ramirez S."/>
            <person name="Szollosi G.J."/>
            <person name="Szarkandi J.G."/>
            <person name="Papp V."/>
            <person name="Albert L."/>
            <person name="Andreopoulos W."/>
            <person name="Angelini C."/>
            <person name="Antonin V."/>
            <person name="Barry K.W."/>
            <person name="Bougher N.L."/>
            <person name="Buchanan P."/>
            <person name="Buyck B."/>
            <person name="Bense V."/>
            <person name="Catcheside P."/>
            <person name="Chovatia M."/>
            <person name="Cooper J."/>
            <person name="Damon W."/>
            <person name="Desjardin D."/>
            <person name="Finy P."/>
            <person name="Geml J."/>
            <person name="Haridas S."/>
            <person name="Hughes K."/>
            <person name="Justo A."/>
            <person name="Karasinski D."/>
            <person name="Kautmanova I."/>
            <person name="Kiss B."/>
            <person name="Kocsube S."/>
            <person name="Kotiranta H."/>
            <person name="LaButti K.M."/>
            <person name="Lechner B.E."/>
            <person name="Liimatainen K."/>
            <person name="Lipzen A."/>
            <person name="Lukacs Z."/>
            <person name="Mihaltcheva S."/>
            <person name="Morgado L.N."/>
            <person name="Niskanen T."/>
            <person name="Noordeloos M.E."/>
            <person name="Ohm R.A."/>
            <person name="Ortiz-Santana B."/>
            <person name="Ovrebo C."/>
            <person name="Racz N."/>
            <person name="Riley R."/>
            <person name="Savchenko A."/>
            <person name="Shiryaev A."/>
            <person name="Soop K."/>
            <person name="Spirin V."/>
            <person name="Szebenyi C."/>
            <person name="Tomsovsky M."/>
            <person name="Tulloss R.E."/>
            <person name="Uehling J."/>
            <person name="Grigoriev I.V."/>
            <person name="Vagvolgyi C."/>
            <person name="Papp T."/>
            <person name="Martin F.M."/>
            <person name="Miettinen O."/>
            <person name="Hibbett D.S."/>
            <person name="Nagy L.G."/>
        </authorList>
    </citation>
    <scope>NUCLEOTIDE SEQUENCE [LARGE SCALE GENOMIC DNA]</scope>
    <source>
        <strain evidence="10 11">CBS 121175</strain>
    </source>
</reference>
<protein>
    <recommendedName>
        <fullName evidence="4">mannan endo-1,4-beta-mannosidase</fullName>
        <ecNumber evidence="4">3.2.1.78</ecNumber>
    </recommendedName>
</protein>
<accession>A0A5C3KLY3</accession>
<evidence type="ECO:0000256" key="6">
    <source>
        <dbReference type="ARBA" id="ARBA00022729"/>
    </source>
</evidence>
<dbReference type="Gene3D" id="3.20.20.80">
    <property type="entry name" value="Glycosidases"/>
    <property type="match status" value="1"/>
</dbReference>
<keyword evidence="7" id="KW-0378">Hydrolase</keyword>
<dbReference type="SUPFAM" id="SSF51445">
    <property type="entry name" value="(Trans)glycosidases"/>
    <property type="match status" value="1"/>
</dbReference>
<keyword evidence="6" id="KW-0732">Signal</keyword>
<comment type="catalytic activity">
    <reaction evidence="1">
        <text>Random hydrolysis of (1-&gt;4)-beta-D-mannosidic linkages in mannans, galactomannans and glucomannans.</text>
        <dbReference type="EC" id="3.2.1.78"/>
    </reaction>
</comment>
<organism evidence="10 11">
    <name type="scientific">Coprinopsis marcescibilis</name>
    <name type="common">Agaric fungus</name>
    <name type="synonym">Psathyrella marcescibilis</name>
    <dbReference type="NCBI Taxonomy" id="230819"/>
    <lineage>
        <taxon>Eukaryota</taxon>
        <taxon>Fungi</taxon>
        <taxon>Dikarya</taxon>
        <taxon>Basidiomycota</taxon>
        <taxon>Agaricomycotina</taxon>
        <taxon>Agaricomycetes</taxon>
        <taxon>Agaricomycetidae</taxon>
        <taxon>Agaricales</taxon>
        <taxon>Agaricineae</taxon>
        <taxon>Psathyrellaceae</taxon>
        <taxon>Coprinopsis</taxon>
    </lineage>
</organism>
<proteinExistence type="inferred from homology"/>
<evidence type="ECO:0000313" key="11">
    <source>
        <dbReference type="Proteomes" id="UP000307440"/>
    </source>
</evidence>
<dbReference type="STRING" id="230819.A0A5C3KLY3"/>
<dbReference type="GO" id="GO:0016985">
    <property type="term" value="F:mannan endo-1,4-beta-mannosidase activity"/>
    <property type="evidence" value="ECO:0007669"/>
    <property type="project" value="UniProtKB-EC"/>
</dbReference>
<feature type="domain" description="Glycoside hydrolase family 5" evidence="9">
    <location>
        <begin position="10"/>
        <end position="305"/>
    </location>
</feature>
<dbReference type="PANTHER" id="PTHR31451:SF39">
    <property type="entry name" value="MANNAN ENDO-1,4-BETA-MANNOSIDASE 1"/>
    <property type="match status" value="1"/>
</dbReference>
<evidence type="ECO:0000313" key="10">
    <source>
        <dbReference type="EMBL" id="TFK20953.1"/>
    </source>
</evidence>
<evidence type="ECO:0000256" key="2">
    <source>
        <dbReference type="ARBA" id="ARBA00004613"/>
    </source>
</evidence>
<evidence type="ECO:0000256" key="4">
    <source>
        <dbReference type="ARBA" id="ARBA00012706"/>
    </source>
</evidence>
<comment type="similarity">
    <text evidence="3">Belongs to the glycosyl hydrolase 5 (cellulase A) family.</text>
</comment>
<keyword evidence="5" id="KW-0964">Secreted</keyword>
<keyword evidence="8" id="KW-0326">Glycosidase</keyword>
<dbReference type="OrthoDB" id="406631at2759"/>
<comment type="subcellular location">
    <subcellularLocation>
        <location evidence="2">Secreted</location>
    </subcellularLocation>
</comment>
<sequence>MAAAGGPIGQNFVETFGSYFSLDGYKYILVGANAYWISLANLNDTDMDKAFADIAGMGATTVRVWGHNEMEESNMAPNGIYYQLWRGNKSVINYGPSGFGYFDRVIASARKHHLRLIVVLTSNYNQDYVTGGVETYITQVLGRDKWHFHDEFFTNSAVKSAYKDYIGAVVDRYKEERAIISWELGHHLKCAVSWNPQNPKCSPTVITSWVKEMSSHIKSIDRNHLVAVGDEGFYNRPNSKWTYNGRDGIDFEANLAIDTIDYGTFAYRPASYELPTHTDEPLKWIEEHGKTQARVGKPVVLADIGPEIRPQWLDKVVSSGIQGTLYWQAGTEGLRLNNPYWFEGDYVDKRSDTYAQLKKHVEDLGRRN</sequence>
<dbReference type="GO" id="GO:0046355">
    <property type="term" value="P:mannan catabolic process"/>
    <property type="evidence" value="ECO:0007669"/>
    <property type="project" value="UniProtKB-ARBA"/>
</dbReference>
<dbReference type="InterPro" id="IPR001547">
    <property type="entry name" value="Glyco_hydro_5"/>
</dbReference>
<dbReference type="AlphaFoldDB" id="A0A5C3KLY3"/>
<evidence type="ECO:0000256" key="8">
    <source>
        <dbReference type="ARBA" id="ARBA00023295"/>
    </source>
</evidence>
<evidence type="ECO:0000256" key="1">
    <source>
        <dbReference type="ARBA" id="ARBA00001678"/>
    </source>
</evidence>
<dbReference type="Pfam" id="PF26410">
    <property type="entry name" value="GH5_mannosidase"/>
    <property type="match status" value="1"/>
</dbReference>
<name>A0A5C3KLY3_COPMA</name>
<evidence type="ECO:0000256" key="5">
    <source>
        <dbReference type="ARBA" id="ARBA00022525"/>
    </source>
</evidence>
<dbReference type="EC" id="3.2.1.78" evidence="4"/>
<dbReference type="InterPro" id="IPR045053">
    <property type="entry name" value="MAN-like"/>
</dbReference>
<dbReference type="Proteomes" id="UP000307440">
    <property type="component" value="Unassembled WGS sequence"/>
</dbReference>
<keyword evidence="11" id="KW-1185">Reference proteome</keyword>
<dbReference type="InterPro" id="IPR017853">
    <property type="entry name" value="GH"/>
</dbReference>
<dbReference type="PANTHER" id="PTHR31451">
    <property type="match status" value="1"/>
</dbReference>
<dbReference type="EMBL" id="ML210282">
    <property type="protein sequence ID" value="TFK20953.1"/>
    <property type="molecule type" value="Genomic_DNA"/>
</dbReference>